<dbReference type="STRING" id="35622.SAMN04489764_1450"/>
<dbReference type="GO" id="GO:0016020">
    <property type="term" value="C:membrane"/>
    <property type="evidence" value="ECO:0007669"/>
    <property type="project" value="InterPro"/>
</dbReference>
<evidence type="ECO:0000256" key="8">
    <source>
        <dbReference type="ARBA" id="ARBA00023012"/>
    </source>
</evidence>
<feature type="domain" description="Histidine kinase/HSP90-like ATPase" evidence="11">
    <location>
        <begin position="318"/>
        <end position="408"/>
    </location>
</feature>
<dbReference type="InterPro" id="IPR011712">
    <property type="entry name" value="Sig_transdc_His_kin_sub3_dim/P"/>
</dbReference>
<keyword evidence="4" id="KW-0808">Transferase</keyword>
<dbReference type="InterPro" id="IPR025828">
    <property type="entry name" value="Put_sensor_dom"/>
</dbReference>
<organism evidence="12 13">
    <name type="scientific">Thermostaphylospora chromogena</name>
    <dbReference type="NCBI Taxonomy" id="35622"/>
    <lineage>
        <taxon>Bacteria</taxon>
        <taxon>Bacillati</taxon>
        <taxon>Actinomycetota</taxon>
        <taxon>Actinomycetes</taxon>
        <taxon>Streptosporangiales</taxon>
        <taxon>Thermomonosporaceae</taxon>
        <taxon>Thermostaphylospora</taxon>
    </lineage>
</organism>
<dbReference type="Gene3D" id="3.30.565.10">
    <property type="entry name" value="Histidine kinase-like ATPase, C-terminal domain"/>
    <property type="match status" value="1"/>
</dbReference>
<evidence type="ECO:0000256" key="7">
    <source>
        <dbReference type="ARBA" id="ARBA00022840"/>
    </source>
</evidence>
<dbReference type="Gene3D" id="1.20.5.1930">
    <property type="match status" value="1"/>
</dbReference>
<dbReference type="PANTHER" id="PTHR24421:SF10">
    <property type="entry name" value="NITRATE_NITRITE SENSOR PROTEIN NARQ"/>
    <property type="match status" value="1"/>
</dbReference>
<sequence>MRIHLSRSVAAVGRGLVMGGLGVIQLPIAVAAFAGLVTQLVGLVFLFMPAVRLSRWWTRLARRVTRTMTGVAVSDPYRPPPPSPRPQPDGWYRDGNQLYRTPRVPSFNRRLDWMLKDPATWRDFLWLITYPLSTALIACLPAAALGYGLAAVAGAVPGGALGGLVLAALGVLAAPYVLRAVGLSVAGLLGPTARTMLAQRVRHLAETRTEAVDAQAAQLRRIERDLHDGAQARLVAVGMTIGAAEQLLDTDPSAAVALIDKAQEASAAALEELRRLVRGIRPPVLVERGLVEALRALAVESPLAVTVTHSGVGRCHSAVESAVYFAVTELLTNAVRHGRARRARVELRRDGDEMVVTVTDDGVGGADPGKGSGLRGIERRLMPFDGELELDSPPGGPTTVTLRLTCTPPESGEDGGASAGERRADRDFATDAAQAAPDSPRSPAASASRAKAAPSWRHDVSNLCWGLFAVPLVPLGLIPAALNAAGVPVPLPGWAIIALIVIGGQMLVYALVMLMQSVKERDSESADESRHR</sequence>
<dbReference type="SMART" id="SM00387">
    <property type="entry name" value="HATPase_c"/>
    <property type="match status" value="1"/>
</dbReference>
<accession>A0A1H1CFI1</accession>
<dbReference type="GO" id="GO:0000155">
    <property type="term" value="F:phosphorelay sensor kinase activity"/>
    <property type="evidence" value="ECO:0007669"/>
    <property type="project" value="InterPro"/>
</dbReference>
<keyword evidence="10" id="KW-0472">Membrane</keyword>
<dbReference type="InterPro" id="IPR036890">
    <property type="entry name" value="HATPase_C_sf"/>
</dbReference>
<feature type="region of interest" description="Disordered" evidence="9">
    <location>
        <begin position="404"/>
        <end position="423"/>
    </location>
</feature>
<protein>
    <recommendedName>
        <fullName evidence="2">histidine kinase</fullName>
        <ecNumber evidence="2">2.7.13.3</ecNumber>
    </recommendedName>
</protein>
<dbReference type="InterPro" id="IPR050482">
    <property type="entry name" value="Sensor_HK_TwoCompSys"/>
</dbReference>
<dbReference type="GO" id="GO:0046983">
    <property type="term" value="F:protein dimerization activity"/>
    <property type="evidence" value="ECO:0007669"/>
    <property type="project" value="InterPro"/>
</dbReference>
<dbReference type="EMBL" id="FNKK01000002">
    <property type="protein sequence ID" value="SDQ62888.1"/>
    <property type="molecule type" value="Genomic_DNA"/>
</dbReference>
<keyword evidence="3" id="KW-0597">Phosphoprotein</keyword>
<keyword evidence="10" id="KW-1133">Transmembrane helix</keyword>
<dbReference type="Pfam" id="PF13796">
    <property type="entry name" value="Sensor"/>
    <property type="match status" value="1"/>
</dbReference>
<dbReference type="SUPFAM" id="SSF55874">
    <property type="entry name" value="ATPase domain of HSP90 chaperone/DNA topoisomerase II/histidine kinase"/>
    <property type="match status" value="1"/>
</dbReference>
<evidence type="ECO:0000256" key="10">
    <source>
        <dbReference type="SAM" id="Phobius"/>
    </source>
</evidence>
<feature type="transmembrane region" description="Helical" evidence="10">
    <location>
        <begin position="12"/>
        <end position="34"/>
    </location>
</feature>
<gene>
    <name evidence="12" type="ORF">SAMN04489764_1450</name>
</gene>
<dbReference type="RefSeq" id="WP_093258334.1">
    <property type="nucleotide sequence ID" value="NZ_FNKK01000002.1"/>
</dbReference>
<evidence type="ECO:0000256" key="9">
    <source>
        <dbReference type="SAM" id="MobiDB-lite"/>
    </source>
</evidence>
<keyword evidence="7" id="KW-0067">ATP-binding</keyword>
<feature type="region of interest" description="Disordered" evidence="9">
    <location>
        <begin position="430"/>
        <end position="452"/>
    </location>
</feature>
<comment type="catalytic activity">
    <reaction evidence="1">
        <text>ATP + protein L-histidine = ADP + protein N-phospho-L-histidine.</text>
        <dbReference type="EC" id="2.7.13.3"/>
    </reaction>
</comment>
<evidence type="ECO:0000256" key="5">
    <source>
        <dbReference type="ARBA" id="ARBA00022741"/>
    </source>
</evidence>
<proteinExistence type="predicted"/>
<feature type="transmembrane region" description="Helical" evidence="10">
    <location>
        <begin position="124"/>
        <end position="149"/>
    </location>
</feature>
<dbReference type="PANTHER" id="PTHR24421">
    <property type="entry name" value="NITRATE/NITRITE SENSOR PROTEIN NARX-RELATED"/>
    <property type="match status" value="1"/>
</dbReference>
<evidence type="ECO:0000256" key="3">
    <source>
        <dbReference type="ARBA" id="ARBA00022553"/>
    </source>
</evidence>
<dbReference type="Pfam" id="PF07730">
    <property type="entry name" value="HisKA_3"/>
    <property type="match status" value="1"/>
</dbReference>
<dbReference type="AlphaFoldDB" id="A0A1H1CFI1"/>
<keyword evidence="13" id="KW-1185">Reference proteome</keyword>
<evidence type="ECO:0000256" key="1">
    <source>
        <dbReference type="ARBA" id="ARBA00000085"/>
    </source>
</evidence>
<dbReference type="CDD" id="cd16917">
    <property type="entry name" value="HATPase_UhpB-NarQ-NarX-like"/>
    <property type="match status" value="1"/>
</dbReference>
<dbReference type="Pfam" id="PF02518">
    <property type="entry name" value="HATPase_c"/>
    <property type="match status" value="1"/>
</dbReference>
<dbReference type="GO" id="GO:0005524">
    <property type="term" value="F:ATP binding"/>
    <property type="evidence" value="ECO:0007669"/>
    <property type="project" value="UniProtKB-KW"/>
</dbReference>
<dbReference type="EC" id="2.7.13.3" evidence="2"/>
<evidence type="ECO:0000313" key="13">
    <source>
        <dbReference type="Proteomes" id="UP000217103"/>
    </source>
</evidence>
<reference evidence="12 13" key="1">
    <citation type="submission" date="2016-10" db="EMBL/GenBank/DDBJ databases">
        <authorList>
            <person name="de Groot N.N."/>
        </authorList>
    </citation>
    <scope>NUCLEOTIDE SEQUENCE [LARGE SCALE GENOMIC DNA]</scope>
    <source>
        <strain evidence="12 13">DSM 43794</strain>
    </source>
</reference>
<keyword evidence="10" id="KW-0812">Transmembrane</keyword>
<feature type="transmembrane region" description="Helical" evidence="10">
    <location>
        <begin position="463"/>
        <end position="482"/>
    </location>
</feature>
<evidence type="ECO:0000256" key="4">
    <source>
        <dbReference type="ARBA" id="ARBA00022679"/>
    </source>
</evidence>
<dbReference type="Proteomes" id="UP000217103">
    <property type="component" value="Unassembled WGS sequence"/>
</dbReference>
<feature type="region of interest" description="Disordered" evidence="9">
    <location>
        <begin position="72"/>
        <end position="93"/>
    </location>
</feature>
<feature type="transmembrane region" description="Helical" evidence="10">
    <location>
        <begin position="155"/>
        <end position="178"/>
    </location>
</feature>
<evidence type="ECO:0000256" key="2">
    <source>
        <dbReference type="ARBA" id="ARBA00012438"/>
    </source>
</evidence>
<evidence type="ECO:0000259" key="11">
    <source>
        <dbReference type="SMART" id="SM00387"/>
    </source>
</evidence>
<feature type="compositionally biased region" description="Pro residues" evidence="9">
    <location>
        <begin position="77"/>
        <end position="87"/>
    </location>
</feature>
<feature type="transmembrane region" description="Helical" evidence="10">
    <location>
        <begin position="494"/>
        <end position="515"/>
    </location>
</feature>
<name>A0A1H1CFI1_9ACTN</name>
<evidence type="ECO:0000313" key="12">
    <source>
        <dbReference type="EMBL" id="SDQ62888.1"/>
    </source>
</evidence>
<evidence type="ECO:0000256" key="6">
    <source>
        <dbReference type="ARBA" id="ARBA00022777"/>
    </source>
</evidence>
<dbReference type="InterPro" id="IPR003594">
    <property type="entry name" value="HATPase_dom"/>
</dbReference>
<keyword evidence="6 12" id="KW-0418">Kinase</keyword>
<dbReference type="OrthoDB" id="5241729at2"/>
<keyword evidence="5" id="KW-0547">Nucleotide-binding</keyword>
<feature type="transmembrane region" description="Helical" evidence="10">
    <location>
        <begin position="40"/>
        <end position="58"/>
    </location>
</feature>
<keyword evidence="8" id="KW-0902">Two-component regulatory system</keyword>